<feature type="domain" description="Alcohol dehydrogenase-like C-terminal" evidence="6">
    <location>
        <begin position="197"/>
        <end position="265"/>
    </location>
</feature>
<evidence type="ECO:0000313" key="9">
    <source>
        <dbReference type="Proteomes" id="UP000266693"/>
    </source>
</evidence>
<gene>
    <name evidence="8" type="ORF">D1610_10685</name>
</gene>
<accession>A0A396RQ45</accession>
<dbReference type="InterPro" id="IPR013154">
    <property type="entry name" value="ADH-like_N"/>
</dbReference>
<evidence type="ECO:0000256" key="3">
    <source>
        <dbReference type="ARBA" id="ARBA00022833"/>
    </source>
</evidence>
<sequence>MRALTWHGKHDVRVDTVDDPEIVNPRDAILKITSTAICGSDLHLYDGYIPTMQKGDILGHEFMGEVVDVGPGSTLKKGQRVVVPFNIACGSCYQCGKQQYSACDNTNPADNQDLGHTLYGHGMPGIFGYSHLTGGYAGGQAEYVRVPFSDVGPIVIPDGVDDDKVLFLSDILPTGWMAAENAEIEPGDIVAVWGCGPVGLFAVQSAFLMGAERVIAIDHFPHRLELAKKFGAETINFEESKTYEALMEMTGGIGPDAVIDAVGLESHGLFLDNVVDQIKASTFLGTDRIHALRQAIVACRKGGRVSMPGVYGGMVDKFPLGALMEKGLTLKTGQTHCQRYLPALLQAVMEDEIDTTFLISHRMPLEAGPEGYRMFHDEQNEVTKVVLKPDMALAA</sequence>
<evidence type="ECO:0000256" key="5">
    <source>
        <dbReference type="RuleBase" id="RU361277"/>
    </source>
</evidence>
<dbReference type="PANTHER" id="PTHR42813">
    <property type="entry name" value="ZINC-TYPE ALCOHOL DEHYDROGENASE-LIKE"/>
    <property type="match status" value="1"/>
</dbReference>
<dbReference type="InterPro" id="IPR002328">
    <property type="entry name" value="ADH_Zn_CS"/>
</dbReference>
<dbReference type="EMBL" id="QWLV01000004">
    <property type="protein sequence ID" value="RHW17422.1"/>
    <property type="molecule type" value="Genomic_DNA"/>
</dbReference>
<dbReference type="Proteomes" id="UP000266693">
    <property type="component" value="Unassembled WGS sequence"/>
</dbReference>
<keyword evidence="2 5" id="KW-0479">Metal-binding</keyword>
<comment type="similarity">
    <text evidence="5">Belongs to the zinc-containing alcohol dehydrogenase family.</text>
</comment>
<organism evidence="8 9">
    <name type="scientific">Sphingomonas gilva</name>
    <dbReference type="NCBI Taxonomy" id="2305907"/>
    <lineage>
        <taxon>Bacteria</taxon>
        <taxon>Pseudomonadati</taxon>
        <taxon>Pseudomonadota</taxon>
        <taxon>Alphaproteobacteria</taxon>
        <taxon>Sphingomonadales</taxon>
        <taxon>Sphingomonadaceae</taxon>
        <taxon>Sphingomonas</taxon>
    </lineage>
</organism>
<feature type="domain" description="Alcohol dehydrogenase-like N-terminal" evidence="7">
    <location>
        <begin position="25"/>
        <end position="153"/>
    </location>
</feature>
<keyword evidence="4" id="KW-0560">Oxidoreductase</keyword>
<dbReference type="OrthoDB" id="9773078at2"/>
<keyword evidence="9" id="KW-1185">Reference proteome</keyword>
<dbReference type="RefSeq" id="WP_118864169.1">
    <property type="nucleotide sequence ID" value="NZ_QWLV01000004.1"/>
</dbReference>
<dbReference type="SUPFAM" id="SSF51735">
    <property type="entry name" value="NAD(P)-binding Rossmann-fold domains"/>
    <property type="match status" value="1"/>
</dbReference>
<dbReference type="CDD" id="cd08283">
    <property type="entry name" value="FDH_like_1"/>
    <property type="match status" value="1"/>
</dbReference>
<dbReference type="Pfam" id="PF00107">
    <property type="entry name" value="ADH_zinc_N"/>
    <property type="match status" value="1"/>
</dbReference>
<dbReference type="InterPro" id="IPR011032">
    <property type="entry name" value="GroES-like_sf"/>
</dbReference>
<evidence type="ECO:0000256" key="4">
    <source>
        <dbReference type="ARBA" id="ARBA00023002"/>
    </source>
</evidence>
<protein>
    <submittedName>
        <fullName evidence="8">Glutathione-dependent formaldehyde dehydrogenase</fullName>
    </submittedName>
</protein>
<evidence type="ECO:0000259" key="6">
    <source>
        <dbReference type="Pfam" id="PF00107"/>
    </source>
</evidence>
<dbReference type="SUPFAM" id="SSF50129">
    <property type="entry name" value="GroES-like"/>
    <property type="match status" value="1"/>
</dbReference>
<dbReference type="PROSITE" id="PS00059">
    <property type="entry name" value="ADH_ZINC"/>
    <property type="match status" value="1"/>
</dbReference>
<dbReference type="Pfam" id="PF08240">
    <property type="entry name" value="ADH_N"/>
    <property type="match status" value="1"/>
</dbReference>
<name>A0A396RQ45_9SPHN</name>
<keyword evidence="3 5" id="KW-0862">Zinc</keyword>
<evidence type="ECO:0000256" key="2">
    <source>
        <dbReference type="ARBA" id="ARBA00022723"/>
    </source>
</evidence>
<evidence type="ECO:0000259" key="7">
    <source>
        <dbReference type="Pfam" id="PF08240"/>
    </source>
</evidence>
<reference evidence="8 9" key="1">
    <citation type="submission" date="2018-08" db="EMBL/GenBank/DDBJ databases">
        <title>The multiple taxonomic identification of Sphingomonas gilva.</title>
        <authorList>
            <person name="Zhu D."/>
            <person name="Zheng S."/>
        </authorList>
    </citation>
    <scope>NUCLEOTIDE SEQUENCE [LARGE SCALE GENOMIC DNA]</scope>
    <source>
        <strain evidence="8 9">ZDH117</strain>
    </source>
</reference>
<dbReference type="Gene3D" id="3.90.180.10">
    <property type="entry name" value="Medium-chain alcohol dehydrogenases, catalytic domain"/>
    <property type="match status" value="1"/>
</dbReference>
<dbReference type="GO" id="GO:0008270">
    <property type="term" value="F:zinc ion binding"/>
    <property type="evidence" value="ECO:0007669"/>
    <property type="project" value="InterPro"/>
</dbReference>
<dbReference type="InterPro" id="IPR036291">
    <property type="entry name" value="NAD(P)-bd_dom_sf"/>
</dbReference>
<comment type="cofactor">
    <cofactor evidence="1 5">
        <name>Zn(2+)</name>
        <dbReference type="ChEBI" id="CHEBI:29105"/>
    </cofactor>
</comment>
<evidence type="ECO:0000313" key="8">
    <source>
        <dbReference type="EMBL" id="RHW17422.1"/>
    </source>
</evidence>
<dbReference type="Gene3D" id="3.40.50.720">
    <property type="entry name" value="NAD(P)-binding Rossmann-like Domain"/>
    <property type="match status" value="1"/>
</dbReference>
<comment type="caution">
    <text evidence="8">The sequence shown here is derived from an EMBL/GenBank/DDBJ whole genome shotgun (WGS) entry which is preliminary data.</text>
</comment>
<proteinExistence type="inferred from homology"/>
<dbReference type="PANTHER" id="PTHR42813:SF2">
    <property type="entry name" value="DEHYDROGENASE, ZINC-CONTAINING, PUTATIVE (AFU_ORTHOLOGUE AFUA_2G02810)-RELATED"/>
    <property type="match status" value="1"/>
</dbReference>
<dbReference type="GO" id="GO:0016491">
    <property type="term" value="F:oxidoreductase activity"/>
    <property type="evidence" value="ECO:0007669"/>
    <property type="project" value="UniProtKB-KW"/>
</dbReference>
<dbReference type="InterPro" id="IPR013149">
    <property type="entry name" value="ADH-like_C"/>
</dbReference>
<evidence type="ECO:0000256" key="1">
    <source>
        <dbReference type="ARBA" id="ARBA00001947"/>
    </source>
</evidence>
<dbReference type="AlphaFoldDB" id="A0A396RQ45"/>